<dbReference type="EMBL" id="ML977316">
    <property type="protein sequence ID" value="KAF2118898.1"/>
    <property type="molecule type" value="Genomic_DNA"/>
</dbReference>
<comment type="function">
    <text evidence="1">Forms a chaperone-bound H2A.Z-H2B complex that acts as a source for SWR1 complex-dependent H2A to H2A.Z histone replacement in chromatin.</text>
</comment>
<evidence type="ECO:0000256" key="2">
    <source>
        <dbReference type="ARBA" id="ARBA00004123"/>
    </source>
</evidence>
<evidence type="ECO:0000256" key="6">
    <source>
        <dbReference type="ARBA" id="ARBA00025877"/>
    </source>
</evidence>
<evidence type="ECO:0000256" key="1">
    <source>
        <dbReference type="ARBA" id="ARBA00002212"/>
    </source>
</evidence>
<evidence type="ECO:0000313" key="10">
    <source>
        <dbReference type="Proteomes" id="UP000799770"/>
    </source>
</evidence>
<accession>A0A6A5ZKB9</accession>
<keyword evidence="4" id="KW-0143">Chaperone</keyword>
<name>A0A6A5ZKB9_9PLEO</name>
<dbReference type="SMART" id="SM01082">
    <property type="entry name" value="CHZ"/>
    <property type="match status" value="1"/>
</dbReference>
<dbReference type="GO" id="GO:0005634">
    <property type="term" value="C:nucleus"/>
    <property type="evidence" value="ECO:0007669"/>
    <property type="project" value="UniProtKB-SubCell"/>
</dbReference>
<evidence type="ECO:0000256" key="4">
    <source>
        <dbReference type="ARBA" id="ARBA00023186"/>
    </source>
</evidence>
<feature type="compositionally biased region" description="Low complexity" evidence="7">
    <location>
        <begin position="16"/>
        <end position="33"/>
    </location>
</feature>
<comment type="similarity">
    <text evidence="3">Belongs to the CHZ1 family.</text>
</comment>
<organism evidence="9 10">
    <name type="scientific">Lophiotrema nucula</name>
    <dbReference type="NCBI Taxonomy" id="690887"/>
    <lineage>
        <taxon>Eukaryota</taxon>
        <taxon>Fungi</taxon>
        <taxon>Dikarya</taxon>
        <taxon>Ascomycota</taxon>
        <taxon>Pezizomycotina</taxon>
        <taxon>Dothideomycetes</taxon>
        <taxon>Pleosporomycetidae</taxon>
        <taxon>Pleosporales</taxon>
        <taxon>Lophiotremataceae</taxon>
        <taxon>Lophiotrema</taxon>
    </lineage>
</organism>
<feature type="compositionally biased region" description="Acidic residues" evidence="7">
    <location>
        <begin position="34"/>
        <end position="65"/>
    </location>
</feature>
<feature type="compositionally biased region" description="Acidic residues" evidence="7">
    <location>
        <begin position="90"/>
        <end position="112"/>
    </location>
</feature>
<evidence type="ECO:0000313" key="9">
    <source>
        <dbReference type="EMBL" id="KAF2118898.1"/>
    </source>
</evidence>
<feature type="domain" description="Histone chaperone" evidence="8">
    <location>
        <begin position="55"/>
        <end position="92"/>
    </location>
</feature>
<keyword evidence="10" id="KW-1185">Reference proteome</keyword>
<dbReference type="InterPro" id="IPR019098">
    <property type="entry name" value="Histone_chaperone_domain_CHZ"/>
</dbReference>
<proteinExistence type="inferred from homology"/>
<dbReference type="Proteomes" id="UP000799770">
    <property type="component" value="Unassembled WGS sequence"/>
</dbReference>
<dbReference type="Pfam" id="PF09649">
    <property type="entry name" value="CHZ"/>
    <property type="match status" value="1"/>
</dbReference>
<sequence>MADRSTDDHSMEDVETTATGAVDKGKGKAAAAEPVEESDSSDESGPEEQADEVEPEDEDNMEEIDTSNIITSGRRTRGKEIDFSKAAADLPEDEDEDEDDDFKEADDDAMEE</sequence>
<comment type="subunit">
    <text evidence="6">Forms a heterotrimer with H2A.Z-H2B, stabilizing the association of the histone dimer. Also, with a lower affinity, forms a heterotrimer with H2A-H2B.</text>
</comment>
<dbReference type="AlphaFoldDB" id="A0A6A5ZKB9"/>
<reference evidence="9" key="1">
    <citation type="journal article" date="2020" name="Stud. Mycol.">
        <title>101 Dothideomycetes genomes: a test case for predicting lifestyles and emergence of pathogens.</title>
        <authorList>
            <person name="Haridas S."/>
            <person name="Albert R."/>
            <person name="Binder M."/>
            <person name="Bloem J."/>
            <person name="Labutti K."/>
            <person name="Salamov A."/>
            <person name="Andreopoulos B."/>
            <person name="Baker S."/>
            <person name="Barry K."/>
            <person name="Bills G."/>
            <person name="Bluhm B."/>
            <person name="Cannon C."/>
            <person name="Castanera R."/>
            <person name="Culley D."/>
            <person name="Daum C."/>
            <person name="Ezra D."/>
            <person name="Gonzalez J."/>
            <person name="Henrissat B."/>
            <person name="Kuo A."/>
            <person name="Liang C."/>
            <person name="Lipzen A."/>
            <person name="Lutzoni F."/>
            <person name="Magnuson J."/>
            <person name="Mondo S."/>
            <person name="Nolan M."/>
            <person name="Ohm R."/>
            <person name="Pangilinan J."/>
            <person name="Park H.-J."/>
            <person name="Ramirez L."/>
            <person name="Alfaro M."/>
            <person name="Sun H."/>
            <person name="Tritt A."/>
            <person name="Yoshinaga Y."/>
            <person name="Zwiers L.-H."/>
            <person name="Turgeon B."/>
            <person name="Goodwin S."/>
            <person name="Spatafora J."/>
            <person name="Crous P."/>
            <person name="Grigoriev I."/>
        </authorList>
    </citation>
    <scope>NUCLEOTIDE SEQUENCE</scope>
    <source>
        <strain evidence="9">CBS 627.86</strain>
    </source>
</reference>
<gene>
    <name evidence="9" type="ORF">BDV96DRAFT_596710</name>
</gene>
<protein>
    <submittedName>
        <fullName evidence="9">Histone chaperone domain CHZ-domain-containing protein</fullName>
    </submittedName>
</protein>
<feature type="region of interest" description="Disordered" evidence="7">
    <location>
        <begin position="1"/>
        <end position="112"/>
    </location>
</feature>
<evidence type="ECO:0000256" key="7">
    <source>
        <dbReference type="SAM" id="MobiDB-lite"/>
    </source>
</evidence>
<evidence type="ECO:0000256" key="3">
    <source>
        <dbReference type="ARBA" id="ARBA00008057"/>
    </source>
</evidence>
<comment type="subcellular location">
    <subcellularLocation>
        <location evidence="2">Nucleus</location>
    </subcellularLocation>
</comment>
<evidence type="ECO:0000259" key="8">
    <source>
        <dbReference type="SMART" id="SM01082"/>
    </source>
</evidence>
<keyword evidence="5" id="KW-0539">Nucleus</keyword>
<feature type="compositionally biased region" description="Basic and acidic residues" evidence="7">
    <location>
        <begin position="1"/>
        <end position="12"/>
    </location>
</feature>
<evidence type="ECO:0000256" key="5">
    <source>
        <dbReference type="ARBA" id="ARBA00023242"/>
    </source>
</evidence>